<comment type="similarity">
    <text evidence="1">Belongs to the vasopressin/oxytocin family.</text>
</comment>
<dbReference type="GeneID" id="119740130"/>
<dbReference type="PANTHER" id="PTHR11681">
    <property type="entry name" value="NEUROPHYSIN"/>
    <property type="match status" value="1"/>
</dbReference>
<proteinExistence type="inferred from homology"/>
<dbReference type="PANTHER" id="PTHR11681:SF5">
    <property type="entry name" value="ISOTOCIN"/>
    <property type="match status" value="1"/>
</dbReference>
<keyword evidence="3" id="KW-0472">Membrane</keyword>
<organism evidence="4 5">
    <name type="scientific">Patiria miniata</name>
    <name type="common">Bat star</name>
    <name type="synonym">Asterina miniata</name>
    <dbReference type="NCBI Taxonomy" id="46514"/>
    <lineage>
        <taxon>Eukaryota</taxon>
        <taxon>Metazoa</taxon>
        <taxon>Echinodermata</taxon>
        <taxon>Eleutherozoa</taxon>
        <taxon>Asterozoa</taxon>
        <taxon>Asteroidea</taxon>
        <taxon>Valvatacea</taxon>
        <taxon>Valvatida</taxon>
        <taxon>Asterinidae</taxon>
        <taxon>Patiria</taxon>
    </lineage>
</organism>
<dbReference type="SMART" id="SM00003">
    <property type="entry name" value="NH"/>
    <property type="match status" value="1"/>
</dbReference>
<feature type="transmembrane region" description="Helical" evidence="3">
    <location>
        <begin position="6"/>
        <end position="25"/>
    </location>
</feature>
<dbReference type="InterPro" id="IPR036387">
    <property type="entry name" value="Neurhyp_horm_dom_sf"/>
</dbReference>
<keyword evidence="3" id="KW-1133">Transmembrane helix</keyword>
<keyword evidence="5" id="KW-1185">Reference proteome</keyword>
<dbReference type="AlphaFoldDB" id="A0A914B5A7"/>
<dbReference type="OrthoDB" id="10013074at2759"/>
<dbReference type="OMA" id="FFYGKRN"/>
<dbReference type="GO" id="GO:0005615">
    <property type="term" value="C:extracellular space"/>
    <property type="evidence" value="ECO:0007669"/>
    <property type="project" value="TreeGrafter"/>
</dbReference>
<keyword evidence="3" id="KW-0812">Transmembrane</keyword>
<reference evidence="4" key="1">
    <citation type="submission" date="2022-11" db="UniProtKB">
        <authorList>
            <consortium name="EnsemblMetazoa"/>
        </authorList>
    </citation>
    <scope>IDENTIFICATION</scope>
</reference>
<accession>A0A914B5A7</accession>
<dbReference type="InterPro" id="IPR000981">
    <property type="entry name" value="Neurhyp_horm"/>
</dbReference>
<evidence type="ECO:0000313" key="5">
    <source>
        <dbReference type="Proteomes" id="UP000887568"/>
    </source>
</evidence>
<evidence type="ECO:0000256" key="2">
    <source>
        <dbReference type="ARBA" id="ARBA00023157"/>
    </source>
</evidence>
<dbReference type="EnsemblMetazoa" id="XM_038215335.1">
    <property type="protein sequence ID" value="XP_038071263.1"/>
    <property type="gene ID" value="LOC119740130"/>
</dbReference>
<keyword evidence="2" id="KW-1015">Disulfide bond</keyword>
<evidence type="ECO:0000313" key="4">
    <source>
        <dbReference type="EnsemblMetazoa" id="XP_038071263.1"/>
    </source>
</evidence>
<dbReference type="RefSeq" id="XP_038071263.1">
    <property type="nucleotide sequence ID" value="XM_038215335.1"/>
</dbReference>
<sequence length="239" mass="25672">MGGRSVSLIGVVIVVVTILVAFTWAETANGSLSQKVKIRREGRESDKYWSKDVGLTDQQLRQLLANSLTNSYSTGEGESQTRPAKPGYRLYGNRLSDTNLGIDGNEEDEVETEVTPRGSALRTSKRNGFFYGKRNGFFYGKRSGSTLENANQCTQCGPQNSGQCVMFGTCCSYAAGGCFFMTEEALPCVTSKTSSICQLQGAPCGSDGYGRCVADSVCCSPQEGACHVDVACSSKPTYQ</sequence>
<evidence type="ECO:0000256" key="3">
    <source>
        <dbReference type="SAM" id="Phobius"/>
    </source>
</evidence>
<protein>
    <submittedName>
        <fullName evidence="4">Uncharacterized protein</fullName>
    </submittedName>
</protein>
<dbReference type="Gene3D" id="2.60.9.10">
    <property type="entry name" value="Neurohypophysial hormone domain"/>
    <property type="match status" value="1"/>
</dbReference>
<dbReference type="GO" id="GO:0030141">
    <property type="term" value="C:secretory granule"/>
    <property type="evidence" value="ECO:0007669"/>
    <property type="project" value="TreeGrafter"/>
</dbReference>
<name>A0A914B5A7_PATMI</name>
<dbReference type="SUPFAM" id="SSF49606">
    <property type="entry name" value="Neurophysin II"/>
    <property type="match status" value="1"/>
</dbReference>
<dbReference type="Proteomes" id="UP000887568">
    <property type="component" value="Unplaced"/>
</dbReference>
<dbReference type="GO" id="GO:0005185">
    <property type="term" value="F:neurohypophyseal hormone activity"/>
    <property type="evidence" value="ECO:0007669"/>
    <property type="project" value="InterPro"/>
</dbReference>
<evidence type="ECO:0000256" key="1">
    <source>
        <dbReference type="ARBA" id="ARBA00007369"/>
    </source>
</evidence>
<dbReference type="Pfam" id="PF00184">
    <property type="entry name" value="Hormone_5"/>
    <property type="match status" value="1"/>
</dbReference>